<comment type="caution">
    <text evidence="1">The sequence shown here is derived from an EMBL/GenBank/DDBJ whole genome shotgun (WGS) entry which is preliminary data.</text>
</comment>
<protein>
    <submittedName>
        <fullName evidence="1">Uncharacterized protein</fullName>
    </submittedName>
</protein>
<organism evidence="1 2">
    <name type="scientific">Pleurodeles waltl</name>
    <name type="common">Iberian ribbed newt</name>
    <dbReference type="NCBI Taxonomy" id="8319"/>
    <lineage>
        <taxon>Eukaryota</taxon>
        <taxon>Metazoa</taxon>
        <taxon>Chordata</taxon>
        <taxon>Craniata</taxon>
        <taxon>Vertebrata</taxon>
        <taxon>Euteleostomi</taxon>
        <taxon>Amphibia</taxon>
        <taxon>Batrachia</taxon>
        <taxon>Caudata</taxon>
        <taxon>Salamandroidea</taxon>
        <taxon>Salamandridae</taxon>
        <taxon>Pleurodelinae</taxon>
        <taxon>Pleurodeles</taxon>
    </lineage>
</organism>
<gene>
    <name evidence="1" type="ORF">NDU88_003452</name>
</gene>
<name>A0AAV7M423_PLEWA</name>
<evidence type="ECO:0000313" key="1">
    <source>
        <dbReference type="EMBL" id="KAJ1098337.1"/>
    </source>
</evidence>
<accession>A0AAV7M423</accession>
<keyword evidence="2" id="KW-1185">Reference proteome</keyword>
<sequence length="72" mass="7894">PQIGHGASFFFSAPRSQAGLTSPTHLFFFSSSSCSCCLIVPSFMFSPFPILPLSSQHSLFPYSLWLLVHSVL</sequence>
<evidence type="ECO:0000313" key="2">
    <source>
        <dbReference type="Proteomes" id="UP001066276"/>
    </source>
</evidence>
<reference evidence="1" key="1">
    <citation type="journal article" date="2022" name="bioRxiv">
        <title>Sequencing and chromosome-scale assembly of the giantPleurodeles waltlgenome.</title>
        <authorList>
            <person name="Brown T."/>
            <person name="Elewa A."/>
            <person name="Iarovenko S."/>
            <person name="Subramanian E."/>
            <person name="Araus A.J."/>
            <person name="Petzold A."/>
            <person name="Susuki M."/>
            <person name="Suzuki K.-i.T."/>
            <person name="Hayashi T."/>
            <person name="Toyoda A."/>
            <person name="Oliveira C."/>
            <person name="Osipova E."/>
            <person name="Leigh N.D."/>
            <person name="Simon A."/>
            <person name="Yun M.H."/>
        </authorList>
    </citation>
    <scope>NUCLEOTIDE SEQUENCE</scope>
    <source>
        <strain evidence="1">20211129_DDA</strain>
        <tissue evidence="1">Liver</tissue>
    </source>
</reference>
<dbReference type="AlphaFoldDB" id="A0AAV7M423"/>
<proteinExistence type="predicted"/>
<feature type="non-terminal residue" evidence="1">
    <location>
        <position position="72"/>
    </location>
</feature>
<dbReference type="Proteomes" id="UP001066276">
    <property type="component" value="Chromosome 10"/>
</dbReference>
<dbReference type="EMBL" id="JANPWB010000014">
    <property type="protein sequence ID" value="KAJ1098337.1"/>
    <property type="molecule type" value="Genomic_DNA"/>
</dbReference>
<feature type="non-terminal residue" evidence="1">
    <location>
        <position position="1"/>
    </location>
</feature>